<protein>
    <submittedName>
        <fullName evidence="1">Uncharacterized protein</fullName>
    </submittedName>
</protein>
<evidence type="ECO:0000313" key="1">
    <source>
        <dbReference type="EMBL" id="OAL36424.1"/>
    </source>
</evidence>
<gene>
    <name evidence="1" type="ORF">AYO20_04320</name>
</gene>
<dbReference type="GeneID" id="34587740"/>
<sequence length="137" mass="15415">MANQNPLGPQPDFDLIADELRKAQNLPAVTNGDLILAQLQAIHREFAAFRQETAAFRQEAAEFRQETRQEFEAVRRDITGIREDITGIREDIRGIREDITGLRKDVGGINLAIRASYEKQMLRVHIGLTKVAGQPPP</sequence>
<comment type="caution">
    <text evidence="1">The sequence shown here is derived from an EMBL/GenBank/DDBJ whole genome shotgun (WGS) entry which is preliminary data.</text>
</comment>
<proteinExistence type="predicted"/>
<name>A0A178D4V1_9EURO</name>
<dbReference type="RefSeq" id="XP_022501436.1">
    <property type="nucleotide sequence ID" value="XM_022642618.1"/>
</dbReference>
<dbReference type="EMBL" id="LVCJ01000022">
    <property type="protein sequence ID" value="OAL36424.1"/>
    <property type="molecule type" value="Genomic_DNA"/>
</dbReference>
<organism evidence="1 2">
    <name type="scientific">Fonsecaea nubica</name>
    <dbReference type="NCBI Taxonomy" id="856822"/>
    <lineage>
        <taxon>Eukaryota</taxon>
        <taxon>Fungi</taxon>
        <taxon>Dikarya</taxon>
        <taxon>Ascomycota</taxon>
        <taxon>Pezizomycotina</taxon>
        <taxon>Eurotiomycetes</taxon>
        <taxon>Chaetothyriomycetidae</taxon>
        <taxon>Chaetothyriales</taxon>
        <taxon>Herpotrichiellaceae</taxon>
        <taxon>Fonsecaea</taxon>
    </lineage>
</organism>
<evidence type="ECO:0000313" key="2">
    <source>
        <dbReference type="Proteomes" id="UP000185904"/>
    </source>
</evidence>
<dbReference type="Gene3D" id="1.20.58.130">
    <property type="match status" value="1"/>
</dbReference>
<keyword evidence="2" id="KW-1185">Reference proteome</keyword>
<dbReference type="Proteomes" id="UP000185904">
    <property type="component" value="Unassembled WGS sequence"/>
</dbReference>
<accession>A0A178D4V1</accession>
<dbReference type="OrthoDB" id="4148930at2759"/>
<dbReference type="AlphaFoldDB" id="A0A178D4V1"/>
<reference evidence="1 2" key="1">
    <citation type="submission" date="2016-03" db="EMBL/GenBank/DDBJ databases">
        <title>The draft genome sequence of Fonsecaea nubica causative agent of cutaneous subcutaneous infection in human host.</title>
        <authorList>
            <person name="Costa F."/>
            <person name="Sybren D.H."/>
            <person name="Raittz R.T."/>
            <person name="Weiss V.A."/>
            <person name="Leao A.C."/>
            <person name="Gomes R."/>
            <person name="De Souza E.M."/>
            <person name="Pedrosa F.O."/>
            <person name="Steffens M.B."/>
            <person name="Bombassaro A."/>
            <person name="Tadra-Sfeir M.Z."/>
            <person name="Moreno L.F."/>
            <person name="Najafzadeh M.J."/>
            <person name="Felipe M.S."/>
            <person name="Teixeira M."/>
            <person name="Sun J."/>
            <person name="Xi L."/>
            <person name="Castro M.A."/>
            <person name="Vicente V.A."/>
        </authorList>
    </citation>
    <scope>NUCLEOTIDE SEQUENCE [LARGE SCALE GENOMIC DNA]</scope>
    <source>
        <strain evidence="1 2">CBS 269.64</strain>
    </source>
</reference>